<keyword evidence="5" id="KW-1185">Reference proteome</keyword>
<comment type="caution">
    <text evidence="4">The sequence shown here is derived from an EMBL/GenBank/DDBJ whole genome shotgun (WGS) entry which is preliminary data.</text>
</comment>
<dbReference type="GO" id="GO:0004602">
    <property type="term" value="F:glutathione peroxidase activity"/>
    <property type="evidence" value="ECO:0007669"/>
    <property type="project" value="TreeGrafter"/>
</dbReference>
<reference evidence="4 5" key="1">
    <citation type="submission" date="2018-07" db="EMBL/GenBank/DDBJ databases">
        <title>Motiliproteus coralliicola sp. nov., a bacterium isolated from Coral.</title>
        <authorList>
            <person name="Wang G."/>
        </authorList>
    </citation>
    <scope>NUCLEOTIDE SEQUENCE [LARGE SCALE GENOMIC DNA]</scope>
    <source>
        <strain evidence="4 5">C34</strain>
    </source>
</reference>
<proteinExistence type="inferred from homology"/>
<dbReference type="EC" id="5.99.1.4" evidence="1"/>
<evidence type="ECO:0000313" key="4">
    <source>
        <dbReference type="EMBL" id="RDE24914.1"/>
    </source>
</evidence>
<dbReference type="GO" id="GO:0018845">
    <property type="term" value="F:2-hydroxychromene-2-carboxylate isomerase activity"/>
    <property type="evidence" value="ECO:0007669"/>
    <property type="project" value="UniProtKB-UniRule"/>
</dbReference>
<evidence type="ECO:0000256" key="1">
    <source>
        <dbReference type="PIRNR" id="PIRNR006386"/>
    </source>
</evidence>
<dbReference type="InterPro" id="IPR051924">
    <property type="entry name" value="GST_Kappa/NadH"/>
</dbReference>
<evidence type="ECO:0000259" key="3">
    <source>
        <dbReference type="Pfam" id="PF01323"/>
    </source>
</evidence>
<dbReference type="SUPFAM" id="SSF52833">
    <property type="entry name" value="Thioredoxin-like"/>
    <property type="match status" value="1"/>
</dbReference>
<dbReference type="InterPro" id="IPR001853">
    <property type="entry name" value="DSBA-like_thioredoxin_dom"/>
</dbReference>
<dbReference type="InterPro" id="IPR044087">
    <property type="entry name" value="NahD-like"/>
</dbReference>
<dbReference type="PANTHER" id="PTHR42943">
    <property type="entry name" value="GLUTATHIONE S-TRANSFERASE KAPPA"/>
    <property type="match status" value="1"/>
</dbReference>
<dbReference type="InterPro" id="IPR036249">
    <property type="entry name" value="Thioredoxin-like_sf"/>
</dbReference>
<feature type="active site" description="Nucleophile" evidence="2">
    <location>
        <position position="24"/>
    </location>
</feature>
<evidence type="ECO:0000313" key="5">
    <source>
        <dbReference type="Proteomes" id="UP000253769"/>
    </source>
</evidence>
<dbReference type="CDD" id="cd03022">
    <property type="entry name" value="DsbA_HCCA_Iso"/>
    <property type="match status" value="1"/>
</dbReference>
<sequence length="199" mass="22407">MASCLKPSSPTMSRTIEFFYDLMSPYSHLANWRLPGVAKRSAAVVVPRPVSLPELLVLSGNQHPAELESKRDYMRRDLDALGRYYGIPMEWPEQWPVNSSRAMAALALLEGGAQQELANELFSAIWDRGENIADPDCLLALLGDSLWQQSDSDEARQRLNENTREAYERGAFGVPSCFAGERLFFGNERLFLLQMHLNG</sequence>
<dbReference type="AlphaFoldDB" id="A0A369WWI7"/>
<accession>A0A369WWI7</accession>
<dbReference type="GO" id="GO:0006749">
    <property type="term" value="P:glutathione metabolic process"/>
    <property type="evidence" value="ECO:0007669"/>
    <property type="project" value="TreeGrafter"/>
</dbReference>
<name>A0A369WWI7_9GAMM</name>
<evidence type="ECO:0000256" key="2">
    <source>
        <dbReference type="PIRSR" id="PIRSR006386-1"/>
    </source>
</evidence>
<comment type="similarity">
    <text evidence="1">Belongs to the GST superfamily. NadH family.</text>
</comment>
<protein>
    <recommendedName>
        <fullName evidence="1">2-hydroxychromene-2-carboxylate isomerase</fullName>
        <ecNumber evidence="1">5.99.1.4</ecNumber>
    </recommendedName>
</protein>
<dbReference type="InterPro" id="IPR014440">
    <property type="entry name" value="HCCAis_GSTk"/>
</dbReference>
<dbReference type="PANTHER" id="PTHR42943:SF2">
    <property type="entry name" value="GLUTATHIONE S-TRANSFERASE KAPPA 1"/>
    <property type="match status" value="1"/>
</dbReference>
<dbReference type="GO" id="GO:0004364">
    <property type="term" value="F:glutathione transferase activity"/>
    <property type="evidence" value="ECO:0007669"/>
    <property type="project" value="TreeGrafter"/>
</dbReference>
<dbReference type="Proteomes" id="UP000253769">
    <property type="component" value="Unassembled WGS sequence"/>
</dbReference>
<dbReference type="OrthoDB" id="5244108at2"/>
<dbReference type="Gene3D" id="3.40.30.10">
    <property type="entry name" value="Glutaredoxin"/>
    <property type="match status" value="1"/>
</dbReference>
<dbReference type="GO" id="GO:1901170">
    <property type="term" value="P:naphthalene catabolic process"/>
    <property type="evidence" value="ECO:0007669"/>
    <property type="project" value="InterPro"/>
</dbReference>
<dbReference type="EMBL" id="QQOH01000001">
    <property type="protein sequence ID" value="RDE24914.1"/>
    <property type="molecule type" value="Genomic_DNA"/>
</dbReference>
<feature type="domain" description="DSBA-like thioredoxin" evidence="3">
    <location>
        <begin position="15"/>
        <end position="197"/>
    </location>
</feature>
<keyword evidence="1 4" id="KW-0413">Isomerase</keyword>
<dbReference type="PIRSF" id="PIRSF006386">
    <property type="entry name" value="HCCAis_GSTk"/>
    <property type="match status" value="1"/>
</dbReference>
<gene>
    <name evidence="4" type="ORF">DV711_04860</name>
</gene>
<organism evidence="4 5">
    <name type="scientific">Motiliproteus coralliicola</name>
    <dbReference type="NCBI Taxonomy" id="2283196"/>
    <lineage>
        <taxon>Bacteria</taxon>
        <taxon>Pseudomonadati</taxon>
        <taxon>Pseudomonadota</taxon>
        <taxon>Gammaproteobacteria</taxon>
        <taxon>Oceanospirillales</taxon>
        <taxon>Oceanospirillaceae</taxon>
        <taxon>Motiliproteus</taxon>
    </lineage>
</organism>
<dbReference type="Pfam" id="PF01323">
    <property type="entry name" value="DSBA"/>
    <property type="match status" value="1"/>
</dbReference>
<comment type="catalytic activity">
    <reaction evidence="1">
        <text>2-hydroxychromene-2-carboxylate = (3E)-4-(2-hydroxyphenyl)-2-oxobut-3-enoate</text>
        <dbReference type="Rhea" id="RHEA:27401"/>
        <dbReference type="ChEBI" id="CHEBI:59350"/>
        <dbReference type="ChEBI" id="CHEBI:59353"/>
        <dbReference type="EC" id="5.99.1.4"/>
    </reaction>
</comment>